<dbReference type="VEuPathDB" id="CryptoDB:Cvel_14850"/>
<feature type="compositionally biased region" description="Low complexity" evidence="1">
    <location>
        <begin position="40"/>
        <end position="52"/>
    </location>
</feature>
<organism evidence="2">
    <name type="scientific">Chromera velia CCMP2878</name>
    <dbReference type="NCBI Taxonomy" id="1169474"/>
    <lineage>
        <taxon>Eukaryota</taxon>
        <taxon>Sar</taxon>
        <taxon>Alveolata</taxon>
        <taxon>Colpodellida</taxon>
        <taxon>Chromeraceae</taxon>
        <taxon>Chromera</taxon>
    </lineage>
</organism>
<feature type="region of interest" description="Disordered" evidence="1">
    <location>
        <begin position="1"/>
        <end position="69"/>
    </location>
</feature>
<dbReference type="AlphaFoldDB" id="A0A0G4F3N4"/>
<evidence type="ECO:0000256" key="1">
    <source>
        <dbReference type="SAM" id="MobiDB-lite"/>
    </source>
</evidence>
<accession>A0A0G4F3N4</accession>
<evidence type="ECO:0000313" key="2">
    <source>
        <dbReference type="EMBL" id="CEM06211.1"/>
    </source>
</evidence>
<sequence length="325" mass="35037">MASPPSVRSDGESAREVSVLGDGTDRCLSSPCSPQEPRRLALPLPSSLPAPSTDVRDPPPSPSLSSRSSQRWCAHHHPLASLELVLLVVKFYGKGSFLFLAPISRVFFSALSVAFGHEDARKTSIDGVFESRARISSVNWQAAAQQMKTVSPNPYKHNIGTTGLIRECAAAGSTGALSWVSEHSGFSIGLAHPANDGAACRGAASGGHVHVLEWLMCERWVNVQEHRDAILQEAGKAGQVAFLKEVTARGLQRAPLWRWQPFKEKFLQVSALAGHDSVILWAASLQRRTDANPNSSPSFLKAATAGLSPHVLQQLQARFQVRSVS</sequence>
<reference evidence="2" key="1">
    <citation type="submission" date="2014-11" db="EMBL/GenBank/DDBJ databases">
        <authorList>
            <person name="Otto D Thomas"/>
            <person name="Naeem Raeece"/>
        </authorList>
    </citation>
    <scope>NUCLEOTIDE SEQUENCE</scope>
</reference>
<name>A0A0G4F3N4_9ALVE</name>
<dbReference type="EMBL" id="CDMZ01000081">
    <property type="protein sequence ID" value="CEM06211.1"/>
    <property type="molecule type" value="Genomic_DNA"/>
</dbReference>
<dbReference type="PhylomeDB" id="A0A0G4F3N4"/>
<proteinExistence type="predicted"/>
<protein>
    <submittedName>
        <fullName evidence="2">Uncharacterized protein</fullName>
    </submittedName>
</protein>
<gene>
    <name evidence="2" type="ORF">Cvel_14850</name>
</gene>